<dbReference type="GO" id="GO:0016874">
    <property type="term" value="F:ligase activity"/>
    <property type="evidence" value="ECO:0007669"/>
    <property type="project" value="UniProtKB-KW"/>
</dbReference>
<dbReference type="Gene3D" id="3.30.930.10">
    <property type="entry name" value="Bira Bifunctional Protein, Domain 2"/>
    <property type="match status" value="1"/>
</dbReference>
<sequence length="245" mass="25851">MTGPFGDAPVRVVRDGSTTPQQDMDLSPQLLADFADPDVPGRLRLHSPRPTAAFSRLDSLAAGFPAAEEAARTHGFAPVIRPAGGRLAAYHEGALVLDLVARHGQARGDYRERFAVLGERVAAGLRTLGVPAQLGPVPGEYCPGEFSVNAGGATKIVGTAQRITRYGYLFSIVVLVTDPEPVREVLVDAYAALGMDWRPASVGCVADHVPGIAVSDVERALLPELGELLPGLVDDEATPGPYVRK</sequence>
<feature type="region of interest" description="Disordered" evidence="1">
    <location>
        <begin position="1"/>
        <end position="24"/>
    </location>
</feature>
<proteinExistence type="predicted"/>
<dbReference type="EMBL" id="JAVREJ010000004">
    <property type="protein sequence ID" value="MDT0349562.1"/>
    <property type="molecule type" value="Genomic_DNA"/>
</dbReference>
<evidence type="ECO:0000256" key="1">
    <source>
        <dbReference type="SAM" id="MobiDB-lite"/>
    </source>
</evidence>
<comment type="caution">
    <text evidence="3">The sequence shown here is derived from an EMBL/GenBank/DDBJ whole genome shotgun (WGS) entry which is preliminary data.</text>
</comment>
<evidence type="ECO:0000259" key="2">
    <source>
        <dbReference type="PROSITE" id="PS51733"/>
    </source>
</evidence>
<dbReference type="SUPFAM" id="SSF55681">
    <property type="entry name" value="Class II aaRS and biotin synthetases"/>
    <property type="match status" value="1"/>
</dbReference>
<dbReference type="Proteomes" id="UP001183202">
    <property type="component" value="Unassembled WGS sequence"/>
</dbReference>
<keyword evidence="3" id="KW-0436">Ligase</keyword>
<name>A0ABU2N6J5_9PSEU</name>
<gene>
    <name evidence="3" type="ORF">RM445_08515</name>
</gene>
<evidence type="ECO:0000313" key="3">
    <source>
        <dbReference type="EMBL" id="MDT0349562.1"/>
    </source>
</evidence>
<evidence type="ECO:0000313" key="4">
    <source>
        <dbReference type="Proteomes" id="UP001183202"/>
    </source>
</evidence>
<dbReference type="Pfam" id="PF21948">
    <property type="entry name" value="LplA-B_cat"/>
    <property type="match status" value="1"/>
</dbReference>
<dbReference type="InterPro" id="IPR045864">
    <property type="entry name" value="aa-tRNA-synth_II/BPL/LPL"/>
</dbReference>
<protein>
    <submittedName>
        <fullName evidence="3">Lipoate--protein ligase family protein</fullName>
    </submittedName>
</protein>
<keyword evidence="4" id="KW-1185">Reference proteome</keyword>
<feature type="domain" description="BPL/LPL catalytic" evidence="2">
    <location>
        <begin position="37"/>
        <end position="233"/>
    </location>
</feature>
<dbReference type="PROSITE" id="PS51733">
    <property type="entry name" value="BPL_LPL_CATALYTIC"/>
    <property type="match status" value="1"/>
</dbReference>
<reference evidence="4" key="1">
    <citation type="submission" date="2023-07" db="EMBL/GenBank/DDBJ databases">
        <title>30 novel species of actinomycetes from the DSMZ collection.</title>
        <authorList>
            <person name="Nouioui I."/>
        </authorList>
    </citation>
    <scope>NUCLEOTIDE SEQUENCE [LARGE SCALE GENOMIC DNA]</scope>
    <source>
        <strain evidence="4">DSM 45834</strain>
    </source>
</reference>
<dbReference type="InterPro" id="IPR004143">
    <property type="entry name" value="BPL_LPL_catalytic"/>
</dbReference>
<dbReference type="RefSeq" id="WP_311555581.1">
    <property type="nucleotide sequence ID" value="NZ_JAVREJ010000004.1"/>
</dbReference>
<organism evidence="3 4">
    <name type="scientific">Pseudonocardia charpentierae</name>
    <dbReference type="NCBI Taxonomy" id="3075545"/>
    <lineage>
        <taxon>Bacteria</taxon>
        <taxon>Bacillati</taxon>
        <taxon>Actinomycetota</taxon>
        <taxon>Actinomycetes</taxon>
        <taxon>Pseudonocardiales</taxon>
        <taxon>Pseudonocardiaceae</taxon>
        <taxon>Pseudonocardia</taxon>
    </lineage>
</organism>
<accession>A0ABU2N6J5</accession>